<dbReference type="RefSeq" id="WP_166584666.1">
    <property type="nucleotide sequence ID" value="NZ_WWEO01000039.1"/>
</dbReference>
<dbReference type="SMART" id="SM00867">
    <property type="entry name" value="YceI"/>
    <property type="match status" value="1"/>
</dbReference>
<evidence type="ECO:0000259" key="2">
    <source>
        <dbReference type="SMART" id="SM00867"/>
    </source>
</evidence>
<dbReference type="Proteomes" id="UP000638732">
    <property type="component" value="Unassembled WGS sequence"/>
</dbReference>
<reference evidence="3" key="1">
    <citation type="submission" date="2020-01" db="EMBL/GenBank/DDBJ databases">
        <authorList>
            <person name="Seo Y.L."/>
        </authorList>
    </citation>
    <scope>NUCLEOTIDE SEQUENCE</scope>
    <source>
        <strain evidence="3">R11</strain>
    </source>
</reference>
<proteinExistence type="predicted"/>
<dbReference type="Gene3D" id="2.40.128.110">
    <property type="entry name" value="Lipid/polyisoprenoid-binding, YceI-like"/>
    <property type="match status" value="1"/>
</dbReference>
<sequence>MKRFFLFIALLTLTNAFAQVKQTVTKSTVSYEIKNMGINTSGKFTSLQADIKFDPQQLATSSIEASIETASLNSENDMRDKHLKSEDYFDIVKYPHITMKSVSFKHGSGNNYTGVFNVTIKDKTKTVNVPFTYTETGSNASLFKGSFKIDRTDFGVGGSSMVLAKEATINIEVETTK</sequence>
<dbReference type="InterPro" id="IPR036761">
    <property type="entry name" value="TTHA0802/YceI-like_sf"/>
</dbReference>
<dbReference type="AlphaFoldDB" id="A0A965ZCS9"/>
<evidence type="ECO:0000313" key="3">
    <source>
        <dbReference type="EMBL" id="NCD68643.1"/>
    </source>
</evidence>
<dbReference type="SUPFAM" id="SSF101874">
    <property type="entry name" value="YceI-like"/>
    <property type="match status" value="1"/>
</dbReference>
<dbReference type="EMBL" id="WWEO01000039">
    <property type="protein sequence ID" value="NCD68643.1"/>
    <property type="molecule type" value="Genomic_DNA"/>
</dbReference>
<keyword evidence="1" id="KW-0732">Signal</keyword>
<dbReference type="PANTHER" id="PTHR34406">
    <property type="entry name" value="PROTEIN YCEI"/>
    <property type="match status" value="1"/>
</dbReference>
<dbReference type="PANTHER" id="PTHR34406:SF1">
    <property type="entry name" value="PROTEIN YCEI"/>
    <property type="match status" value="1"/>
</dbReference>
<evidence type="ECO:0000313" key="4">
    <source>
        <dbReference type="Proteomes" id="UP000638732"/>
    </source>
</evidence>
<dbReference type="Pfam" id="PF04264">
    <property type="entry name" value="YceI"/>
    <property type="match status" value="1"/>
</dbReference>
<feature type="chain" id="PRO_5036706853" evidence="1">
    <location>
        <begin position="19"/>
        <end position="177"/>
    </location>
</feature>
<dbReference type="InterPro" id="IPR007372">
    <property type="entry name" value="Lipid/polyisoprenoid-bd_YceI"/>
</dbReference>
<organism evidence="3 4">
    <name type="scientific">Mucilaginibacter agri</name>
    <dbReference type="NCBI Taxonomy" id="2695265"/>
    <lineage>
        <taxon>Bacteria</taxon>
        <taxon>Pseudomonadati</taxon>
        <taxon>Bacteroidota</taxon>
        <taxon>Sphingobacteriia</taxon>
        <taxon>Sphingobacteriales</taxon>
        <taxon>Sphingobacteriaceae</taxon>
        <taxon>Mucilaginibacter</taxon>
    </lineage>
</organism>
<reference evidence="3" key="2">
    <citation type="submission" date="2020-10" db="EMBL/GenBank/DDBJ databases">
        <title>Mucilaginibacter sp. nov., isolated from soil.</title>
        <authorList>
            <person name="Jeon C.O."/>
        </authorList>
    </citation>
    <scope>NUCLEOTIDE SEQUENCE</scope>
    <source>
        <strain evidence="3">R11</strain>
    </source>
</reference>
<name>A0A965ZCS9_9SPHI</name>
<accession>A0A965ZCS9</accession>
<protein>
    <submittedName>
        <fullName evidence="3">Polyisoprenoid-binding protein</fullName>
    </submittedName>
</protein>
<comment type="caution">
    <text evidence="3">The sequence shown here is derived from an EMBL/GenBank/DDBJ whole genome shotgun (WGS) entry which is preliminary data.</text>
</comment>
<keyword evidence="4" id="KW-1185">Reference proteome</keyword>
<feature type="signal peptide" evidence="1">
    <location>
        <begin position="1"/>
        <end position="18"/>
    </location>
</feature>
<gene>
    <name evidence="3" type="ORF">GSY63_04665</name>
</gene>
<evidence type="ECO:0000256" key="1">
    <source>
        <dbReference type="SAM" id="SignalP"/>
    </source>
</evidence>
<feature type="domain" description="Lipid/polyisoprenoid-binding YceI-like" evidence="2">
    <location>
        <begin position="21"/>
        <end position="176"/>
    </location>
</feature>